<dbReference type="InterPro" id="IPR043504">
    <property type="entry name" value="Peptidase_S1_PA_chymotrypsin"/>
</dbReference>
<dbReference type="STRING" id="158441.A0A226E1E0"/>
<dbReference type="FunFam" id="2.40.10.10:FF:000002">
    <property type="entry name" value="Transmembrane protease serine"/>
    <property type="match status" value="1"/>
</dbReference>
<dbReference type="PANTHER" id="PTHR24252">
    <property type="entry name" value="ACROSIN-RELATED"/>
    <property type="match status" value="1"/>
</dbReference>
<sequence>MGQVITGRTVNRLPIWGHRYPGNCNKRKQLEGPNKDQDSNGRYVGDFNSECSESSTITKSKTTMHIEPEDDIMKTPNTKCHWNIIGTDDCSPVLSCKKFKLARDTGTTKEDKCKDEYLEVTDGVGGYDKFCGDTGPSEVSATKRLRDLYVTYKSGEKENKRQLKCTVTCAAQGSAPELPSTFSASVSDTCNCGRKPNADRIVGGEDAKRGEFPWIAGLVTAKTRKPFCGGTVINDRFILTAAHCFKGPYMKKDNLQIVLGGHFMDLTSSKVASGQGGDEATAFDAVQAEDAKQNSIRFSVEKYFIHPLYVRQTNDFDVACFPDAATYHNKHEGKSATVAGWGLNSSNASVTMGTLQKLDVKVFTFHECKGFFEDRFTQFFGPKVVPCNAARKRNTDFIRFFFQRMMCAGFKEAGKDSCKGDSGGPLIAEKRTQLWELIGAVSWGESCAAKNSPGVYLRINEVEQWVRYMANNEDATWCSE</sequence>
<dbReference type="Gene3D" id="2.40.10.10">
    <property type="entry name" value="Trypsin-like serine proteases"/>
    <property type="match status" value="2"/>
</dbReference>
<evidence type="ECO:0000259" key="5">
    <source>
        <dbReference type="PROSITE" id="PS01180"/>
    </source>
</evidence>
<dbReference type="SMART" id="SM00020">
    <property type="entry name" value="Tryp_SPc"/>
    <property type="match status" value="1"/>
</dbReference>
<dbReference type="InterPro" id="IPR001314">
    <property type="entry name" value="Peptidase_S1A"/>
</dbReference>
<keyword evidence="7" id="KW-0472">Membrane</keyword>
<name>A0A226E1E0_FOLCA</name>
<dbReference type="CDD" id="cd00190">
    <property type="entry name" value="Tryp_SPc"/>
    <property type="match status" value="1"/>
</dbReference>
<feature type="domain" description="CUB" evidence="5">
    <location>
        <begin position="51"/>
        <end position="170"/>
    </location>
</feature>
<dbReference type="Pfam" id="PF00089">
    <property type="entry name" value="Trypsin"/>
    <property type="match status" value="1"/>
</dbReference>
<evidence type="ECO:0000313" key="7">
    <source>
        <dbReference type="EMBL" id="OXA51279.1"/>
    </source>
</evidence>
<comment type="caution">
    <text evidence="3">Lacks conserved residue(s) required for the propagation of feature annotation.</text>
</comment>
<protein>
    <submittedName>
        <fullName evidence="7">Transmembrane protease serine 11B-like protein</fullName>
    </submittedName>
</protein>
<dbReference type="PROSITE" id="PS01180">
    <property type="entry name" value="CUB"/>
    <property type="match status" value="1"/>
</dbReference>
<organism evidence="7 8">
    <name type="scientific">Folsomia candida</name>
    <name type="common">Springtail</name>
    <dbReference type="NCBI Taxonomy" id="158441"/>
    <lineage>
        <taxon>Eukaryota</taxon>
        <taxon>Metazoa</taxon>
        <taxon>Ecdysozoa</taxon>
        <taxon>Arthropoda</taxon>
        <taxon>Hexapoda</taxon>
        <taxon>Collembola</taxon>
        <taxon>Entomobryomorpha</taxon>
        <taxon>Isotomoidea</taxon>
        <taxon>Isotomidae</taxon>
        <taxon>Proisotominae</taxon>
        <taxon>Folsomia</taxon>
    </lineage>
</organism>
<dbReference type="PROSITE" id="PS00135">
    <property type="entry name" value="TRYPSIN_SER"/>
    <property type="match status" value="1"/>
</dbReference>
<dbReference type="InterPro" id="IPR001254">
    <property type="entry name" value="Trypsin_dom"/>
</dbReference>
<dbReference type="InterPro" id="IPR009003">
    <property type="entry name" value="Peptidase_S1_PA"/>
</dbReference>
<dbReference type="GO" id="GO:0004252">
    <property type="term" value="F:serine-type endopeptidase activity"/>
    <property type="evidence" value="ECO:0007669"/>
    <property type="project" value="InterPro"/>
</dbReference>
<evidence type="ECO:0000259" key="6">
    <source>
        <dbReference type="PROSITE" id="PS50240"/>
    </source>
</evidence>
<dbReference type="PROSITE" id="PS00134">
    <property type="entry name" value="TRYPSIN_HIS"/>
    <property type="match status" value="1"/>
</dbReference>
<keyword evidence="4 7" id="KW-0645">Protease</keyword>
<dbReference type="Pfam" id="PF00431">
    <property type="entry name" value="CUB"/>
    <property type="match status" value="1"/>
</dbReference>
<dbReference type="SUPFAM" id="SSF50494">
    <property type="entry name" value="Trypsin-like serine proteases"/>
    <property type="match status" value="1"/>
</dbReference>
<dbReference type="GO" id="GO:0006508">
    <property type="term" value="P:proteolysis"/>
    <property type="evidence" value="ECO:0007669"/>
    <property type="project" value="UniProtKB-KW"/>
</dbReference>
<dbReference type="InterPro" id="IPR000859">
    <property type="entry name" value="CUB_dom"/>
</dbReference>
<proteinExistence type="inferred from homology"/>
<gene>
    <name evidence="7" type="ORF">Fcan01_14237</name>
</gene>
<comment type="similarity">
    <text evidence="2">Belongs to the peptidase S1 family. CLIP subfamily.</text>
</comment>
<keyword evidence="4" id="KW-0378">Hydrolase</keyword>
<accession>A0A226E1E0</accession>
<keyword evidence="4" id="KW-0720">Serine protease</keyword>
<comment type="caution">
    <text evidence="7">The sequence shown here is derived from an EMBL/GenBank/DDBJ whole genome shotgun (WGS) entry which is preliminary data.</text>
</comment>
<dbReference type="OMA" id="CHWNIIG"/>
<evidence type="ECO:0000256" key="4">
    <source>
        <dbReference type="RuleBase" id="RU363034"/>
    </source>
</evidence>
<dbReference type="PROSITE" id="PS50240">
    <property type="entry name" value="TRYPSIN_DOM"/>
    <property type="match status" value="1"/>
</dbReference>
<dbReference type="Proteomes" id="UP000198287">
    <property type="component" value="Unassembled WGS sequence"/>
</dbReference>
<evidence type="ECO:0000256" key="3">
    <source>
        <dbReference type="PROSITE-ProRule" id="PRU00059"/>
    </source>
</evidence>
<evidence type="ECO:0000313" key="8">
    <source>
        <dbReference type="Proteomes" id="UP000198287"/>
    </source>
</evidence>
<reference evidence="7 8" key="1">
    <citation type="submission" date="2015-12" db="EMBL/GenBank/DDBJ databases">
        <title>The genome of Folsomia candida.</title>
        <authorList>
            <person name="Faddeeva A."/>
            <person name="Derks M.F."/>
            <person name="Anvar Y."/>
            <person name="Smit S."/>
            <person name="Van Straalen N."/>
            <person name="Roelofs D."/>
        </authorList>
    </citation>
    <scope>NUCLEOTIDE SEQUENCE [LARGE SCALE GENOMIC DNA]</scope>
    <source>
        <strain evidence="7 8">VU population</strain>
        <tissue evidence="7">Whole body</tissue>
    </source>
</reference>
<evidence type="ECO:0000256" key="1">
    <source>
        <dbReference type="ARBA" id="ARBA00023157"/>
    </source>
</evidence>
<dbReference type="EMBL" id="LNIX01000008">
    <property type="protein sequence ID" value="OXA51279.1"/>
    <property type="molecule type" value="Genomic_DNA"/>
</dbReference>
<dbReference type="InterPro" id="IPR033116">
    <property type="entry name" value="TRYPSIN_SER"/>
</dbReference>
<dbReference type="PRINTS" id="PR00722">
    <property type="entry name" value="CHYMOTRYPSIN"/>
</dbReference>
<evidence type="ECO:0000256" key="2">
    <source>
        <dbReference type="ARBA" id="ARBA00024195"/>
    </source>
</evidence>
<dbReference type="Gene3D" id="2.60.120.290">
    <property type="entry name" value="Spermadhesin, CUB domain"/>
    <property type="match status" value="1"/>
</dbReference>
<keyword evidence="7" id="KW-0812">Transmembrane</keyword>
<keyword evidence="1" id="KW-1015">Disulfide bond</keyword>
<dbReference type="PANTHER" id="PTHR24252:SF7">
    <property type="entry name" value="HYALIN"/>
    <property type="match status" value="1"/>
</dbReference>
<dbReference type="OrthoDB" id="414661at2759"/>
<keyword evidence="8" id="KW-1185">Reference proteome</keyword>
<dbReference type="InterPro" id="IPR018114">
    <property type="entry name" value="TRYPSIN_HIS"/>
</dbReference>
<dbReference type="SUPFAM" id="SSF49854">
    <property type="entry name" value="Spermadhesin, CUB domain"/>
    <property type="match status" value="1"/>
</dbReference>
<feature type="domain" description="Peptidase S1" evidence="6">
    <location>
        <begin position="201"/>
        <end position="471"/>
    </location>
</feature>
<dbReference type="AlphaFoldDB" id="A0A226E1E0"/>
<dbReference type="InterPro" id="IPR035914">
    <property type="entry name" value="Sperma_CUB_dom_sf"/>
</dbReference>